<dbReference type="Gene3D" id="3.20.20.10">
    <property type="entry name" value="Alanine racemase"/>
    <property type="match status" value="1"/>
</dbReference>
<dbReference type="PIRSF" id="PIRSF004848">
    <property type="entry name" value="YBL036c_PLPDEIII"/>
    <property type="match status" value="1"/>
</dbReference>
<feature type="domain" description="Alanine racemase N-terminal" evidence="2">
    <location>
        <begin position="36"/>
        <end position="203"/>
    </location>
</feature>
<keyword evidence="1" id="KW-0663">Pyridoxal phosphate</keyword>
<evidence type="ECO:0000256" key="1">
    <source>
        <dbReference type="ARBA" id="ARBA00022898"/>
    </source>
</evidence>
<dbReference type="SUPFAM" id="SSF51419">
    <property type="entry name" value="PLP-binding barrel"/>
    <property type="match status" value="1"/>
</dbReference>
<organism evidence="3">
    <name type="scientific">hydrothermal vent metagenome</name>
    <dbReference type="NCBI Taxonomy" id="652676"/>
    <lineage>
        <taxon>unclassified sequences</taxon>
        <taxon>metagenomes</taxon>
        <taxon>ecological metagenomes</taxon>
    </lineage>
</organism>
<name>A0A3B0RXA9_9ZZZZ</name>
<gene>
    <name evidence="3" type="ORF">MNBD_ACTINO01-1915</name>
</gene>
<evidence type="ECO:0000259" key="2">
    <source>
        <dbReference type="Pfam" id="PF01168"/>
    </source>
</evidence>
<dbReference type="NCBIfam" id="TIGR00044">
    <property type="entry name" value="YggS family pyridoxal phosphate-dependent enzyme"/>
    <property type="match status" value="1"/>
</dbReference>
<dbReference type="CDD" id="cd00635">
    <property type="entry name" value="PLPDE_III_YBL036c_like"/>
    <property type="match status" value="1"/>
</dbReference>
<evidence type="ECO:0000313" key="3">
    <source>
        <dbReference type="EMBL" id="VAV96629.1"/>
    </source>
</evidence>
<dbReference type="PANTHER" id="PTHR10146">
    <property type="entry name" value="PROLINE SYNTHETASE CO-TRANSCRIBED BACTERIAL HOMOLOG PROTEIN"/>
    <property type="match status" value="1"/>
</dbReference>
<dbReference type="AlphaFoldDB" id="A0A3B0RXA9"/>
<dbReference type="EMBL" id="UOEI01000182">
    <property type="protein sequence ID" value="VAV96629.1"/>
    <property type="molecule type" value="Genomic_DNA"/>
</dbReference>
<dbReference type="PANTHER" id="PTHR10146:SF14">
    <property type="entry name" value="PYRIDOXAL PHOSPHATE HOMEOSTASIS PROTEIN"/>
    <property type="match status" value="1"/>
</dbReference>
<dbReference type="PROSITE" id="PS01211">
    <property type="entry name" value="UPF0001"/>
    <property type="match status" value="1"/>
</dbReference>
<dbReference type="GO" id="GO:0030170">
    <property type="term" value="F:pyridoxal phosphate binding"/>
    <property type="evidence" value="ECO:0007669"/>
    <property type="project" value="InterPro"/>
</dbReference>
<reference evidence="3" key="1">
    <citation type="submission" date="2018-06" db="EMBL/GenBank/DDBJ databases">
        <authorList>
            <person name="Zhirakovskaya E."/>
        </authorList>
    </citation>
    <scope>NUCLEOTIDE SEQUENCE</scope>
</reference>
<dbReference type="InterPro" id="IPR011078">
    <property type="entry name" value="PyrdxlP_homeostasis"/>
</dbReference>
<proteinExistence type="inferred from homology"/>
<sequence>MAAAAERAGRNADEIDLVVVSKMRSNEEVLSVYRSGERIFGENRQQGLRARVEAGLPDDITWHFIGPLQSRKARYVAAHVDLLHSLDRLSLAQRWVDVDGGPALIQFNLAGEPQKVGFDPQSADEVLADVLEIGVDVRGVMAIPPLVEDPADSAPWFALLRGIFERYRDESPLIDVCSMGMTNDFEVAIAEGATTIRVGRAIFEGTNTARH</sequence>
<accession>A0A3B0RXA9</accession>
<dbReference type="HAMAP" id="MF_02087">
    <property type="entry name" value="PLP_homeostasis"/>
    <property type="match status" value="1"/>
</dbReference>
<dbReference type="InterPro" id="IPR029066">
    <property type="entry name" value="PLP-binding_barrel"/>
</dbReference>
<protein>
    <submittedName>
        <fullName evidence="3">UPF0001 protein YggS</fullName>
    </submittedName>
</protein>
<dbReference type="Pfam" id="PF01168">
    <property type="entry name" value="Ala_racemase_N"/>
    <property type="match status" value="1"/>
</dbReference>
<dbReference type="InterPro" id="IPR001608">
    <property type="entry name" value="Ala_racemase_N"/>
</dbReference>